<keyword evidence="5" id="KW-1185">Reference proteome</keyword>
<dbReference type="GO" id="GO:0016301">
    <property type="term" value="F:kinase activity"/>
    <property type="evidence" value="ECO:0007669"/>
    <property type="project" value="UniProtKB-KW"/>
</dbReference>
<evidence type="ECO:0000259" key="3">
    <source>
        <dbReference type="Pfam" id="PF00294"/>
    </source>
</evidence>
<dbReference type="PANTHER" id="PTHR42774:SF3">
    <property type="entry name" value="KETOHEXOKINASE"/>
    <property type="match status" value="1"/>
</dbReference>
<dbReference type="SUPFAM" id="SSF53613">
    <property type="entry name" value="Ribokinase-like"/>
    <property type="match status" value="1"/>
</dbReference>
<dbReference type="RefSeq" id="WP_051269549.1">
    <property type="nucleotide sequence ID" value="NZ_LVVZ01000022.1"/>
</dbReference>
<dbReference type="Pfam" id="PF00294">
    <property type="entry name" value="PfkB"/>
    <property type="match status" value="1"/>
</dbReference>
<sequence>MEALFIGQSYIDITFLCDELPHGDQKTRAEDYAVSFGGNAVTAAFTCAKLGIKSDLLCTMADDWLAHMFRDMANRYPIRLHGRKVKESSLSFIMPNDGHRAVVRCRDNDFIHPLPQLRLDGCRALHIDGHMPDAALHYARQARGAGMLTSFDGGAYRCDTDEILQYIDVAVVSELFCDQMQLGYLETLNYLRSKGVKVGGVTLGPYGMLWYEHSNAPQHMPALAVSPDQTRDSNGAGDIFHGAYLYSYLKHPKRSWLEHFQFARAASAHSLHFLGNEASLPRLTDIEDAANCLPLSTLRPAGALHPT</sequence>
<evidence type="ECO:0000313" key="4">
    <source>
        <dbReference type="EMBL" id="OKL42966.1"/>
    </source>
</evidence>
<dbReference type="InterPro" id="IPR052562">
    <property type="entry name" value="Ketohexokinase-related"/>
</dbReference>
<dbReference type="AlphaFoldDB" id="A0A1U7JDY2"/>
<evidence type="ECO:0000256" key="1">
    <source>
        <dbReference type="ARBA" id="ARBA00022679"/>
    </source>
</evidence>
<dbReference type="EMBL" id="LVVZ01000022">
    <property type="protein sequence ID" value="OKL42966.1"/>
    <property type="molecule type" value="Genomic_DNA"/>
</dbReference>
<gene>
    <name evidence="4" type="ORF">A3843_14545</name>
</gene>
<dbReference type="Proteomes" id="UP000185783">
    <property type="component" value="Unassembled WGS sequence"/>
</dbReference>
<dbReference type="InterPro" id="IPR029056">
    <property type="entry name" value="Ribokinase-like"/>
</dbReference>
<proteinExistence type="predicted"/>
<keyword evidence="1" id="KW-0808">Transferase</keyword>
<dbReference type="InterPro" id="IPR002173">
    <property type="entry name" value="Carboh/pur_kinase_PfkB_CS"/>
</dbReference>
<dbReference type="PANTHER" id="PTHR42774">
    <property type="entry name" value="PHOSPHOTRANSFERASE SYSTEM TRANSPORT PROTEIN"/>
    <property type="match status" value="1"/>
</dbReference>
<evidence type="ECO:0000313" key="5">
    <source>
        <dbReference type="Proteomes" id="UP000185783"/>
    </source>
</evidence>
<dbReference type="PROSITE" id="PS00584">
    <property type="entry name" value="PFKB_KINASES_2"/>
    <property type="match status" value="1"/>
</dbReference>
<comment type="caution">
    <text evidence="4">The sequence shown here is derived from an EMBL/GenBank/DDBJ whole genome shotgun (WGS) entry which is preliminary data.</text>
</comment>
<evidence type="ECO:0000256" key="2">
    <source>
        <dbReference type="ARBA" id="ARBA00022777"/>
    </source>
</evidence>
<feature type="domain" description="Carbohydrate kinase PfkB" evidence="3">
    <location>
        <begin position="4"/>
        <end position="271"/>
    </location>
</feature>
<accession>A0A1U7JDY2</accession>
<dbReference type="STRING" id="197461.A3843_14545"/>
<reference evidence="4 5" key="1">
    <citation type="submission" date="2016-03" db="EMBL/GenBank/DDBJ databases">
        <title>Genome sequence of Nesiotobacter sp. nov., a moderately halophilic alphaproteobacterium isolated from the Yellow Sea, China.</title>
        <authorList>
            <person name="Zhang G."/>
            <person name="Zhang R."/>
        </authorList>
    </citation>
    <scope>NUCLEOTIDE SEQUENCE [LARGE SCALE GENOMIC DNA]</scope>
    <source>
        <strain evidence="4 5">WB1-6</strain>
    </source>
</reference>
<dbReference type="InterPro" id="IPR011611">
    <property type="entry name" value="PfkB_dom"/>
</dbReference>
<dbReference type="Gene3D" id="3.40.1190.20">
    <property type="match status" value="1"/>
</dbReference>
<keyword evidence="2 4" id="KW-0418">Kinase</keyword>
<name>A0A1U7JDY2_9HYPH</name>
<protein>
    <submittedName>
        <fullName evidence="4">Ribokinase</fullName>
    </submittedName>
</protein>
<organism evidence="4 5">
    <name type="scientific">Pseudovibrio exalbescens</name>
    <dbReference type="NCBI Taxonomy" id="197461"/>
    <lineage>
        <taxon>Bacteria</taxon>
        <taxon>Pseudomonadati</taxon>
        <taxon>Pseudomonadota</taxon>
        <taxon>Alphaproteobacteria</taxon>
        <taxon>Hyphomicrobiales</taxon>
        <taxon>Stappiaceae</taxon>
        <taxon>Pseudovibrio</taxon>
    </lineage>
</organism>